<proteinExistence type="predicted"/>
<evidence type="ECO:0008006" key="3">
    <source>
        <dbReference type="Google" id="ProtNLM"/>
    </source>
</evidence>
<dbReference type="GeneID" id="64970310"/>
<dbReference type="EMBL" id="AP024444">
    <property type="protein sequence ID" value="BCS20305.1"/>
    <property type="molecule type" value="Genomic_DNA"/>
</dbReference>
<gene>
    <name evidence="1" type="ORF">APUU_20737S</name>
</gene>
<sequence>MSLSIQTTGYGTISRPAERAILRINIKHDGPDRTIVSKNVFQCTQRVREILEPMSDKLSSGEPSPSAAITQWSMGALDTYSYPNYDTDGKITGRTHHAATSFEANFQDFGKLADVASELSAMEFVNLDGVEWRLTDVTKGALASEVRALAAKDGLARAEDYARALGWEKVRPVDLEEQRGVDDGSFGGRVHRMCMMAGGDGDGGDPGLSFQPEEVRLETVVTVKSVADK</sequence>
<dbReference type="Gene3D" id="3.30.70.2970">
    <property type="entry name" value="Protein of unknown function (DUF541), domain 2"/>
    <property type="match status" value="1"/>
</dbReference>
<keyword evidence="2" id="KW-1185">Reference proteome</keyword>
<dbReference type="Pfam" id="PF04402">
    <property type="entry name" value="SIMPL"/>
    <property type="match status" value="1"/>
</dbReference>
<dbReference type="KEGG" id="apuu:APUU_20737S"/>
<dbReference type="RefSeq" id="XP_041552499.1">
    <property type="nucleotide sequence ID" value="XM_041699412.1"/>
</dbReference>
<accession>A0A7R8AK41</accession>
<dbReference type="OrthoDB" id="3335918at2759"/>
<dbReference type="InterPro" id="IPR007497">
    <property type="entry name" value="SIMPL/DUF541"/>
</dbReference>
<dbReference type="Gene3D" id="3.30.110.170">
    <property type="entry name" value="Protein of unknown function (DUF541), domain 1"/>
    <property type="match status" value="1"/>
</dbReference>
<reference evidence="1" key="2">
    <citation type="submission" date="2021-02" db="EMBL/GenBank/DDBJ databases">
        <title>Aspergillus puulaauensis MK2 genome sequence.</title>
        <authorList>
            <person name="Futagami T."/>
            <person name="Mori K."/>
            <person name="Kadooka C."/>
            <person name="Tanaka T."/>
        </authorList>
    </citation>
    <scope>NUCLEOTIDE SEQUENCE</scope>
    <source>
        <strain evidence="1">MK2</strain>
    </source>
</reference>
<dbReference type="AlphaFoldDB" id="A0A7R8AK41"/>
<protein>
    <recommendedName>
        <fullName evidence="3">SIMPL domain-containing protein</fullName>
    </recommendedName>
</protein>
<organism evidence="1 2">
    <name type="scientific">Aspergillus puulaauensis</name>
    <dbReference type="NCBI Taxonomy" id="1220207"/>
    <lineage>
        <taxon>Eukaryota</taxon>
        <taxon>Fungi</taxon>
        <taxon>Dikarya</taxon>
        <taxon>Ascomycota</taxon>
        <taxon>Pezizomycotina</taxon>
        <taxon>Eurotiomycetes</taxon>
        <taxon>Eurotiomycetidae</taxon>
        <taxon>Eurotiales</taxon>
        <taxon>Aspergillaceae</taxon>
        <taxon>Aspergillus</taxon>
    </lineage>
</organism>
<dbReference type="Proteomes" id="UP000654913">
    <property type="component" value="Chromosome 2"/>
</dbReference>
<evidence type="ECO:0000313" key="1">
    <source>
        <dbReference type="EMBL" id="BCS20305.1"/>
    </source>
</evidence>
<evidence type="ECO:0000313" key="2">
    <source>
        <dbReference type="Proteomes" id="UP000654913"/>
    </source>
</evidence>
<name>A0A7R8AK41_9EURO</name>
<reference evidence="1" key="1">
    <citation type="submission" date="2021-01" db="EMBL/GenBank/DDBJ databases">
        <authorList>
            <consortium name="Aspergillus puulaauensis MK2 genome sequencing consortium"/>
            <person name="Kazuki M."/>
            <person name="Futagami T."/>
        </authorList>
    </citation>
    <scope>NUCLEOTIDE SEQUENCE</scope>
    <source>
        <strain evidence="1">MK2</strain>
    </source>
</reference>